<dbReference type="OrthoDB" id="5764299at2"/>
<dbReference type="RefSeq" id="WP_130599428.1">
    <property type="nucleotide sequence ID" value="NZ_CP034759.1"/>
</dbReference>
<accession>A0A4P6P5X0</accession>
<dbReference type="SUPFAM" id="SSF53850">
    <property type="entry name" value="Periplasmic binding protein-like II"/>
    <property type="match status" value="1"/>
</dbReference>
<feature type="chain" id="PRO_5020395186" description="TIGR02285 family protein" evidence="1">
    <location>
        <begin position="25"/>
        <end position="292"/>
    </location>
</feature>
<gene>
    <name evidence="2" type="ORF">EMK97_03305</name>
</gene>
<keyword evidence="1" id="KW-0732">Signal</keyword>
<keyword evidence="3" id="KW-1185">Reference proteome</keyword>
<reference evidence="2 3" key="1">
    <citation type="submission" date="2018-12" db="EMBL/GenBank/DDBJ databases">
        <title>Complete genome of Litorilituus sediminis.</title>
        <authorList>
            <person name="Liu A."/>
            <person name="Rong J."/>
        </authorList>
    </citation>
    <scope>NUCLEOTIDE SEQUENCE [LARGE SCALE GENOMIC DNA]</scope>
    <source>
        <strain evidence="2 3">JCM 17549</strain>
    </source>
</reference>
<proteinExistence type="predicted"/>
<organism evidence="2 3">
    <name type="scientific">Litorilituus sediminis</name>
    <dbReference type="NCBI Taxonomy" id="718192"/>
    <lineage>
        <taxon>Bacteria</taxon>
        <taxon>Pseudomonadati</taxon>
        <taxon>Pseudomonadota</taxon>
        <taxon>Gammaproteobacteria</taxon>
        <taxon>Alteromonadales</taxon>
        <taxon>Colwelliaceae</taxon>
        <taxon>Litorilituus</taxon>
    </lineage>
</organism>
<dbReference type="EMBL" id="CP034759">
    <property type="protein sequence ID" value="QBG34837.1"/>
    <property type="molecule type" value="Genomic_DNA"/>
</dbReference>
<dbReference type="AlphaFoldDB" id="A0A4P6P5X0"/>
<evidence type="ECO:0000256" key="1">
    <source>
        <dbReference type="SAM" id="SignalP"/>
    </source>
</evidence>
<dbReference type="KEGG" id="lsd:EMK97_03305"/>
<protein>
    <recommendedName>
        <fullName evidence="4">TIGR02285 family protein</fullName>
    </recommendedName>
</protein>
<dbReference type="Proteomes" id="UP000290244">
    <property type="component" value="Chromosome"/>
</dbReference>
<evidence type="ECO:0008006" key="4">
    <source>
        <dbReference type="Google" id="ProtNLM"/>
    </source>
</evidence>
<evidence type="ECO:0000313" key="3">
    <source>
        <dbReference type="Proteomes" id="UP000290244"/>
    </source>
</evidence>
<feature type="signal peptide" evidence="1">
    <location>
        <begin position="1"/>
        <end position="24"/>
    </location>
</feature>
<name>A0A4P6P5X0_9GAMM</name>
<sequence length="292" mass="33074">MKTQAKLVFVISLLCHSFCYDALAQPKKKLTWLVENTHEGKINSDSPAVSTSQETIRYILKQLKSKGYDIEYIPTSIKRINALLKSQQNVCVDNKIKTPQRQQYSIFSDVQHIYLGLKLYRLAKTSPMSQKALNAQDEIISLPALFAQYPDEILGIADGASYGVILDKQIAQLASNNVFARSAGFRVKSTADMLVKQRVDYVIYYPADIDMLIGKRISLESYKVANTPDYIKGHISCAKTPLGYAVIEDINSILNKAYSSDWFYQSHAKWVPQSNHQDLKQYFLEVFNVTVP</sequence>
<evidence type="ECO:0000313" key="2">
    <source>
        <dbReference type="EMBL" id="QBG34837.1"/>
    </source>
</evidence>